<reference evidence="1 2" key="1">
    <citation type="submission" date="2023-01" db="EMBL/GenBank/DDBJ databases">
        <title>Novel diversity within Roseofilum (Cyanobacteria; Desertifilaceae) from marine benthic mats with descriptions of four novel species.</title>
        <authorList>
            <person name="Wang Y."/>
            <person name="Berthold D.E."/>
            <person name="Hu J."/>
            <person name="Lefler F.W."/>
            <person name="Laughinghouse H.D. IV."/>
        </authorList>
    </citation>
    <scope>NUCLEOTIDE SEQUENCE [LARGE SCALE GENOMIC DNA]</scope>
    <source>
        <strain evidence="1 2">BLCC-M143</strain>
    </source>
</reference>
<dbReference type="RefSeq" id="WP_283756761.1">
    <property type="nucleotide sequence ID" value="NZ_JAQOSQ010000002.1"/>
</dbReference>
<proteinExistence type="predicted"/>
<dbReference type="Pfam" id="PF09366">
    <property type="entry name" value="DUF1997"/>
    <property type="match status" value="1"/>
</dbReference>
<evidence type="ECO:0000313" key="2">
    <source>
        <dbReference type="Proteomes" id="UP001232992"/>
    </source>
</evidence>
<comment type="caution">
    <text evidence="1">The sequence shown here is derived from an EMBL/GenBank/DDBJ whole genome shotgun (WGS) entry which is preliminary data.</text>
</comment>
<organism evidence="1 2">
    <name type="scientific">Roseofilum casamattae BLCC-M143</name>
    <dbReference type="NCBI Taxonomy" id="3022442"/>
    <lineage>
        <taxon>Bacteria</taxon>
        <taxon>Bacillati</taxon>
        <taxon>Cyanobacteriota</taxon>
        <taxon>Cyanophyceae</taxon>
        <taxon>Desertifilales</taxon>
        <taxon>Desertifilaceae</taxon>
        <taxon>Roseofilum</taxon>
        <taxon>Roseofilum casamattae</taxon>
    </lineage>
</organism>
<evidence type="ECO:0000313" key="1">
    <source>
        <dbReference type="EMBL" id="MDJ1182108.1"/>
    </source>
</evidence>
<accession>A0ABT7BV03</accession>
<keyword evidence="2" id="KW-1185">Reference proteome</keyword>
<dbReference type="Proteomes" id="UP001232992">
    <property type="component" value="Unassembled WGS sequence"/>
</dbReference>
<sequence length="198" mass="22741">MNFSYKIAKFTAAQLVNLRVPEEPIPIHHYLRQPQRLVNALSSQSQIEYLSDRLFRLKMRPLTFMMFTIQPTVDLKVWSDARGNIQLRSVACEIRGIDYINRRFHLDLQGQLCPQQRGDRTILAGKANLTVEVELPPPLNLTPSYLIERAGNGLLASVLLTIKQRLMHQLIRDYRVWVAQNEAISTTMDNGQLVMDNG</sequence>
<dbReference type="EMBL" id="JAQOSQ010000002">
    <property type="protein sequence ID" value="MDJ1182108.1"/>
    <property type="molecule type" value="Genomic_DNA"/>
</dbReference>
<protein>
    <submittedName>
        <fullName evidence="1">DUF1997 domain-containing protein</fullName>
    </submittedName>
</protein>
<name>A0ABT7BV03_9CYAN</name>
<dbReference type="PANTHER" id="PTHR34133:SF8">
    <property type="entry name" value="OS07G0633000 PROTEIN"/>
    <property type="match status" value="1"/>
</dbReference>
<gene>
    <name evidence="1" type="ORF">PMH09_02780</name>
</gene>
<dbReference type="PANTHER" id="PTHR34133">
    <property type="entry name" value="OS07G0633000 PROTEIN"/>
    <property type="match status" value="1"/>
</dbReference>
<dbReference type="InterPro" id="IPR018971">
    <property type="entry name" value="DUF1997"/>
</dbReference>